<dbReference type="RefSeq" id="WP_188809909.1">
    <property type="nucleotide sequence ID" value="NZ_BMHT01000001.1"/>
</dbReference>
<evidence type="ECO:0000313" key="3">
    <source>
        <dbReference type="Proteomes" id="UP000632273"/>
    </source>
</evidence>
<feature type="domain" description="DUF7668" evidence="1">
    <location>
        <begin position="14"/>
        <end position="111"/>
    </location>
</feature>
<gene>
    <name evidence="2" type="ORF">GCM10011383_00920</name>
</gene>
<dbReference type="Pfam" id="PF24705">
    <property type="entry name" value="DUF7668"/>
    <property type="match status" value="1"/>
</dbReference>
<sequence>MQQTDFSLPIQQFVSLLVAADYQAVVEMSHQKDRQQAVWIADAIHLYPGQLTLPPVTAYDTMDVYGYDDGSGYLMEFFLWVDQKPSDLIIRVDARWANNQLHYTFWDILVP</sequence>
<dbReference type="Proteomes" id="UP000632273">
    <property type="component" value="Unassembled WGS sequence"/>
</dbReference>
<protein>
    <recommendedName>
        <fullName evidence="1">DUF7668 domain-containing protein</fullName>
    </recommendedName>
</protein>
<dbReference type="InterPro" id="IPR056085">
    <property type="entry name" value="DUF7668"/>
</dbReference>
<reference evidence="3" key="1">
    <citation type="journal article" date="2019" name="Int. J. Syst. Evol. Microbiol.">
        <title>The Global Catalogue of Microorganisms (GCM) 10K type strain sequencing project: providing services to taxonomists for standard genome sequencing and annotation.</title>
        <authorList>
            <consortium name="The Broad Institute Genomics Platform"/>
            <consortium name="The Broad Institute Genome Sequencing Center for Infectious Disease"/>
            <person name="Wu L."/>
            <person name="Ma J."/>
        </authorList>
    </citation>
    <scope>NUCLEOTIDE SEQUENCE [LARGE SCALE GENOMIC DNA]</scope>
    <source>
        <strain evidence="3">CGMCC 1.15197</strain>
    </source>
</reference>
<comment type="caution">
    <text evidence="2">The sequence shown here is derived from an EMBL/GenBank/DDBJ whole genome shotgun (WGS) entry which is preliminary data.</text>
</comment>
<keyword evidence="3" id="KW-1185">Reference proteome</keyword>
<name>A0ABQ1TIB2_9BACT</name>
<evidence type="ECO:0000259" key="1">
    <source>
        <dbReference type="Pfam" id="PF24705"/>
    </source>
</evidence>
<evidence type="ECO:0000313" key="2">
    <source>
        <dbReference type="EMBL" id="GGE94035.1"/>
    </source>
</evidence>
<proteinExistence type="predicted"/>
<dbReference type="EMBL" id="BMHT01000001">
    <property type="protein sequence ID" value="GGE94035.1"/>
    <property type="molecule type" value="Genomic_DNA"/>
</dbReference>
<organism evidence="2 3">
    <name type="scientific">Hymenobacter cavernae</name>
    <dbReference type="NCBI Taxonomy" id="2044852"/>
    <lineage>
        <taxon>Bacteria</taxon>
        <taxon>Pseudomonadati</taxon>
        <taxon>Bacteroidota</taxon>
        <taxon>Cytophagia</taxon>
        <taxon>Cytophagales</taxon>
        <taxon>Hymenobacteraceae</taxon>
        <taxon>Hymenobacter</taxon>
    </lineage>
</organism>
<accession>A0ABQ1TIB2</accession>